<evidence type="ECO:0000256" key="6">
    <source>
        <dbReference type="ARBA" id="ARBA00035132"/>
    </source>
</evidence>
<dbReference type="InterPro" id="IPR013219">
    <property type="entry name" value="Ribosomal_mS33"/>
</dbReference>
<sequence>MTAPLTRWTQLQGLLRQQLLQRSGVGGGAAPRAAAALPPLPAVQLRLLSGAAAGLSSSSGSTTTRSSGGGGGASTSGPDRAQQAQQQPQQQQQQQQQPETLAEIRARVFGTALGDGRRSGRKALAQPLRGKEFSDWYFEIVRGQQAPFMEDDIETDRLAKVARYKATGRAPPKKGQGKRSGKK</sequence>
<dbReference type="PANTHER" id="PTHR13362:SF2">
    <property type="entry name" value="SMALL RIBOSOMAL SUBUNIT PROTEIN MS33"/>
    <property type="match status" value="1"/>
</dbReference>
<evidence type="ECO:0000256" key="1">
    <source>
        <dbReference type="ARBA" id="ARBA00004173"/>
    </source>
</evidence>
<evidence type="ECO:0000313" key="9">
    <source>
        <dbReference type="Proteomes" id="UP000247498"/>
    </source>
</evidence>
<dbReference type="Pfam" id="PF08293">
    <property type="entry name" value="MRP-S33"/>
    <property type="match status" value="1"/>
</dbReference>
<reference evidence="8 9" key="1">
    <citation type="journal article" date="2018" name="Sci. Rep.">
        <title>Raphidocelis subcapitata (=Pseudokirchneriella subcapitata) provides an insight into genome evolution and environmental adaptations in the Sphaeropleales.</title>
        <authorList>
            <person name="Suzuki S."/>
            <person name="Yamaguchi H."/>
            <person name="Nakajima N."/>
            <person name="Kawachi M."/>
        </authorList>
    </citation>
    <scope>NUCLEOTIDE SEQUENCE [LARGE SCALE GENOMIC DNA]</scope>
    <source>
        <strain evidence="8 9">NIES-35</strain>
    </source>
</reference>
<dbReference type="OrthoDB" id="6495301at2759"/>
<comment type="similarity">
    <text evidence="2">Belongs to the mitochondrion-specific ribosomal protein mS33 family.</text>
</comment>
<feature type="region of interest" description="Disordered" evidence="7">
    <location>
        <begin position="163"/>
        <end position="183"/>
    </location>
</feature>
<dbReference type="Proteomes" id="UP000247498">
    <property type="component" value="Unassembled WGS sequence"/>
</dbReference>
<feature type="region of interest" description="Disordered" evidence="7">
    <location>
        <begin position="54"/>
        <end position="102"/>
    </location>
</feature>
<dbReference type="GO" id="GO:1990904">
    <property type="term" value="C:ribonucleoprotein complex"/>
    <property type="evidence" value="ECO:0007669"/>
    <property type="project" value="UniProtKB-KW"/>
</dbReference>
<evidence type="ECO:0000256" key="7">
    <source>
        <dbReference type="SAM" id="MobiDB-lite"/>
    </source>
</evidence>
<keyword evidence="9" id="KW-1185">Reference proteome</keyword>
<dbReference type="GO" id="GO:0005840">
    <property type="term" value="C:ribosome"/>
    <property type="evidence" value="ECO:0007669"/>
    <property type="project" value="UniProtKB-KW"/>
</dbReference>
<comment type="caution">
    <text evidence="8">The sequence shown here is derived from an EMBL/GenBank/DDBJ whole genome shotgun (WGS) entry which is preliminary data.</text>
</comment>
<dbReference type="STRING" id="307507.A0A2V0PH77"/>
<feature type="compositionally biased region" description="Basic residues" evidence="7">
    <location>
        <begin position="171"/>
        <end position="183"/>
    </location>
</feature>
<keyword evidence="4" id="KW-0496">Mitochondrion</keyword>
<name>A0A2V0PH77_9CHLO</name>
<organism evidence="8 9">
    <name type="scientific">Raphidocelis subcapitata</name>
    <dbReference type="NCBI Taxonomy" id="307507"/>
    <lineage>
        <taxon>Eukaryota</taxon>
        <taxon>Viridiplantae</taxon>
        <taxon>Chlorophyta</taxon>
        <taxon>core chlorophytes</taxon>
        <taxon>Chlorophyceae</taxon>
        <taxon>CS clade</taxon>
        <taxon>Sphaeropleales</taxon>
        <taxon>Selenastraceae</taxon>
        <taxon>Raphidocelis</taxon>
    </lineage>
</organism>
<dbReference type="EMBL" id="BDRX01000146">
    <property type="protein sequence ID" value="GBF99116.1"/>
    <property type="molecule type" value="Genomic_DNA"/>
</dbReference>
<dbReference type="PANTHER" id="PTHR13362">
    <property type="entry name" value="MITOCHONDRIAL RIBOSOMAL PROTEIN S33"/>
    <property type="match status" value="1"/>
</dbReference>
<evidence type="ECO:0000256" key="5">
    <source>
        <dbReference type="ARBA" id="ARBA00023274"/>
    </source>
</evidence>
<proteinExistence type="inferred from homology"/>
<comment type="subcellular location">
    <subcellularLocation>
        <location evidence="1">Mitochondrion</location>
    </subcellularLocation>
</comment>
<dbReference type="PROSITE" id="PS51318">
    <property type="entry name" value="TAT"/>
    <property type="match status" value="1"/>
</dbReference>
<gene>
    <name evidence="8" type="ORF">Rsub_12008</name>
</gene>
<evidence type="ECO:0000256" key="3">
    <source>
        <dbReference type="ARBA" id="ARBA00022980"/>
    </source>
</evidence>
<dbReference type="InParanoid" id="A0A2V0PH77"/>
<evidence type="ECO:0000256" key="2">
    <source>
        <dbReference type="ARBA" id="ARBA00008970"/>
    </source>
</evidence>
<accession>A0A2V0PH77</accession>
<keyword evidence="3" id="KW-0689">Ribosomal protein</keyword>
<evidence type="ECO:0000313" key="8">
    <source>
        <dbReference type="EMBL" id="GBF99116.1"/>
    </source>
</evidence>
<dbReference type="InterPro" id="IPR006311">
    <property type="entry name" value="TAT_signal"/>
</dbReference>
<protein>
    <recommendedName>
        <fullName evidence="6">Small ribosomal subunit protein mS33</fullName>
    </recommendedName>
</protein>
<evidence type="ECO:0000256" key="4">
    <source>
        <dbReference type="ARBA" id="ARBA00023128"/>
    </source>
</evidence>
<feature type="compositionally biased region" description="Low complexity" evidence="7">
    <location>
        <begin position="75"/>
        <end position="98"/>
    </location>
</feature>
<dbReference type="GO" id="GO:0005739">
    <property type="term" value="C:mitochondrion"/>
    <property type="evidence" value="ECO:0007669"/>
    <property type="project" value="UniProtKB-SubCell"/>
</dbReference>
<feature type="compositionally biased region" description="Low complexity" evidence="7">
    <location>
        <begin position="54"/>
        <end position="66"/>
    </location>
</feature>
<keyword evidence="5" id="KW-0687">Ribonucleoprotein</keyword>
<dbReference type="AlphaFoldDB" id="A0A2V0PH77"/>